<evidence type="ECO:0000256" key="1">
    <source>
        <dbReference type="SAM" id="SignalP"/>
    </source>
</evidence>
<sequence length="343" mass="39878">MKNKLMKVTLVISAAALLSTGSLGSSTPAFASNTSLQSQSSEARTDSLVLTTQETNNKPTPTKSSKHKNVIVNMKKLASKAKSAYELIAYMDKHIHKVKPEQATEMLLILEKYYENHVEQVIGQLNEIIANPKLHAQLKKLGSKLNKFDKIKDKSFKKWLLLQQKGKLKLKYDGTLYFYHVDYEAIQNAYRSAFNKDTAFYLQYTALSNKELYYIFDDNKKPPYETLMKRAHVIDQHIQKTPKSRHLKELKDLHHGYLWQFFNRNWDDVTDKKTGKLHPKMKKTYANLIEKYGETRSGSLLVKYVELIAQHKDAILDSDGKFLPYMNKFWDEDYSKLYKETFK</sequence>
<feature type="signal peptide" evidence="1">
    <location>
        <begin position="1"/>
        <end position="31"/>
    </location>
</feature>
<evidence type="ECO:0000313" key="2">
    <source>
        <dbReference type="EMBL" id="MBD8498073.1"/>
    </source>
</evidence>
<organism evidence="2 3">
    <name type="scientific">Paenibacillus arenosi</name>
    <dbReference type="NCBI Taxonomy" id="2774142"/>
    <lineage>
        <taxon>Bacteria</taxon>
        <taxon>Bacillati</taxon>
        <taxon>Bacillota</taxon>
        <taxon>Bacilli</taxon>
        <taxon>Bacillales</taxon>
        <taxon>Paenibacillaceae</taxon>
        <taxon>Paenibacillus</taxon>
    </lineage>
</organism>
<dbReference type="RefSeq" id="WP_192024464.1">
    <property type="nucleotide sequence ID" value="NZ_JACYTN010000003.1"/>
</dbReference>
<name>A0ABR9AVB6_9BACL</name>
<keyword evidence="1" id="KW-0732">Signal</keyword>
<keyword evidence="3" id="KW-1185">Reference proteome</keyword>
<dbReference type="EMBL" id="JACYTN010000003">
    <property type="protein sequence ID" value="MBD8498073.1"/>
    <property type="molecule type" value="Genomic_DNA"/>
</dbReference>
<protein>
    <submittedName>
        <fullName evidence="2">Uncharacterized protein</fullName>
    </submittedName>
</protein>
<dbReference type="Proteomes" id="UP000634529">
    <property type="component" value="Unassembled WGS sequence"/>
</dbReference>
<reference evidence="2 3" key="1">
    <citation type="submission" date="2020-09" db="EMBL/GenBank/DDBJ databases">
        <title>Paenibacillus sp. CAU 1523 isolated from sand of Haeundae Beach.</title>
        <authorList>
            <person name="Kim W."/>
        </authorList>
    </citation>
    <scope>NUCLEOTIDE SEQUENCE [LARGE SCALE GENOMIC DNA]</scope>
    <source>
        <strain evidence="2 3">CAU 1523</strain>
    </source>
</reference>
<feature type="chain" id="PRO_5045361601" evidence="1">
    <location>
        <begin position="32"/>
        <end position="343"/>
    </location>
</feature>
<proteinExistence type="predicted"/>
<accession>A0ABR9AVB6</accession>
<evidence type="ECO:0000313" key="3">
    <source>
        <dbReference type="Proteomes" id="UP000634529"/>
    </source>
</evidence>
<comment type="caution">
    <text evidence="2">The sequence shown here is derived from an EMBL/GenBank/DDBJ whole genome shotgun (WGS) entry which is preliminary data.</text>
</comment>
<gene>
    <name evidence="2" type="ORF">IFO66_07100</name>
</gene>